<evidence type="ECO:0000256" key="1">
    <source>
        <dbReference type="SAM" id="Phobius"/>
    </source>
</evidence>
<dbReference type="EMBL" id="OU015568">
    <property type="protein sequence ID" value="CAG5080808.1"/>
    <property type="molecule type" value="Genomic_DNA"/>
</dbReference>
<gene>
    <name evidence="2" type="ORF">OKIOD_LOCUS1268</name>
</gene>
<evidence type="ECO:0000313" key="2">
    <source>
        <dbReference type="EMBL" id="CAG5080808.1"/>
    </source>
</evidence>
<dbReference type="Proteomes" id="UP001158576">
    <property type="component" value="Chromosome PAR"/>
</dbReference>
<sequence length="67" mass="7862">MAVMYRYTVTVTETVNPYAMMLKSILIVVTAFMAMELIMNIIDSLMEDKKEKRKGEENEKCEKNYKC</sequence>
<keyword evidence="1" id="KW-0812">Transmembrane</keyword>
<keyword evidence="1" id="KW-0472">Membrane</keyword>
<organism evidence="2 3">
    <name type="scientific">Oikopleura dioica</name>
    <name type="common">Tunicate</name>
    <dbReference type="NCBI Taxonomy" id="34765"/>
    <lineage>
        <taxon>Eukaryota</taxon>
        <taxon>Metazoa</taxon>
        <taxon>Chordata</taxon>
        <taxon>Tunicata</taxon>
        <taxon>Appendicularia</taxon>
        <taxon>Copelata</taxon>
        <taxon>Oikopleuridae</taxon>
        <taxon>Oikopleura</taxon>
    </lineage>
</organism>
<protein>
    <submittedName>
        <fullName evidence="2">Oidioi.mRNA.OKI2018_I69.PAR.g9710.t1.cds</fullName>
    </submittedName>
</protein>
<proteinExistence type="predicted"/>
<keyword evidence="1" id="KW-1133">Transmembrane helix</keyword>
<name>A0ABN7RUL8_OIKDI</name>
<accession>A0ABN7RUL8</accession>
<keyword evidence="3" id="KW-1185">Reference proteome</keyword>
<evidence type="ECO:0000313" key="3">
    <source>
        <dbReference type="Proteomes" id="UP001158576"/>
    </source>
</evidence>
<feature type="transmembrane region" description="Helical" evidence="1">
    <location>
        <begin position="20"/>
        <end position="42"/>
    </location>
</feature>
<reference evidence="2 3" key="1">
    <citation type="submission" date="2021-04" db="EMBL/GenBank/DDBJ databases">
        <authorList>
            <person name="Bliznina A."/>
        </authorList>
    </citation>
    <scope>NUCLEOTIDE SEQUENCE [LARGE SCALE GENOMIC DNA]</scope>
</reference>